<proteinExistence type="predicted"/>
<feature type="transmembrane region" description="Helical" evidence="1">
    <location>
        <begin position="1670"/>
        <end position="1690"/>
    </location>
</feature>
<dbReference type="PANTHER" id="PTHR19991:SF3">
    <property type="entry name" value="LETHAL (2) 01289, ISOFORM F"/>
    <property type="match status" value="1"/>
</dbReference>
<keyword evidence="1" id="KW-1133">Transmembrane helix</keyword>
<accession>A0AAR5Q4Y0</accession>
<dbReference type="EnsemblMetazoa" id="XM_019912681.1">
    <property type="protein sequence ID" value="XP_019768240.1"/>
    <property type="gene ID" value="LOC109543133"/>
</dbReference>
<dbReference type="Proteomes" id="UP000019118">
    <property type="component" value="Unassembled WGS sequence"/>
</dbReference>
<organism evidence="3 4">
    <name type="scientific">Dendroctonus ponderosae</name>
    <name type="common">Mountain pine beetle</name>
    <dbReference type="NCBI Taxonomy" id="77166"/>
    <lineage>
        <taxon>Eukaryota</taxon>
        <taxon>Metazoa</taxon>
        <taxon>Ecdysozoa</taxon>
        <taxon>Arthropoda</taxon>
        <taxon>Hexapoda</taxon>
        <taxon>Insecta</taxon>
        <taxon>Pterygota</taxon>
        <taxon>Neoptera</taxon>
        <taxon>Endopterygota</taxon>
        <taxon>Coleoptera</taxon>
        <taxon>Polyphaga</taxon>
        <taxon>Cucujiformia</taxon>
        <taxon>Curculionidae</taxon>
        <taxon>Scolytinae</taxon>
        <taxon>Dendroctonus</taxon>
    </lineage>
</organism>
<evidence type="ECO:0000313" key="4">
    <source>
        <dbReference type="Proteomes" id="UP000019118"/>
    </source>
</evidence>
<evidence type="ECO:0000313" key="3">
    <source>
        <dbReference type="EnsemblMetazoa" id="XP_019768240.1"/>
    </source>
</evidence>
<feature type="domain" description="Thioredoxin" evidence="2">
    <location>
        <begin position="10"/>
        <end position="127"/>
    </location>
</feature>
<feature type="domain" description="Thioredoxin" evidence="2">
    <location>
        <begin position="1050"/>
        <end position="1219"/>
    </location>
</feature>
<dbReference type="PANTHER" id="PTHR19991">
    <property type="entry name" value="L 2 01289"/>
    <property type="match status" value="1"/>
</dbReference>
<reference evidence="4" key="1">
    <citation type="journal article" date="2013" name="Genome Biol.">
        <title>Draft genome of the mountain pine beetle, Dendroctonus ponderosae Hopkins, a major forest pest.</title>
        <authorList>
            <person name="Keeling C.I."/>
            <person name="Yuen M.M."/>
            <person name="Liao N.Y."/>
            <person name="Docking T.R."/>
            <person name="Chan S.K."/>
            <person name="Taylor G.A."/>
            <person name="Palmquist D.L."/>
            <person name="Jackman S.D."/>
            <person name="Nguyen A."/>
            <person name="Li M."/>
            <person name="Henderson H."/>
            <person name="Janes J.K."/>
            <person name="Zhao Y."/>
            <person name="Pandoh P."/>
            <person name="Moore R."/>
            <person name="Sperling F.A."/>
            <person name="Huber D.P."/>
            <person name="Birol I."/>
            <person name="Jones S.J."/>
            <person name="Bohlmann J."/>
        </authorList>
    </citation>
    <scope>NUCLEOTIDE SEQUENCE</scope>
</reference>
<dbReference type="SUPFAM" id="SSF52833">
    <property type="entry name" value="Thioredoxin-like"/>
    <property type="match status" value="13"/>
</dbReference>
<keyword evidence="4" id="KW-1185">Reference proteome</keyword>
<dbReference type="CDD" id="cd02961">
    <property type="entry name" value="PDI_a_family"/>
    <property type="match status" value="7"/>
</dbReference>
<feature type="domain" description="Thioredoxin" evidence="2">
    <location>
        <begin position="639"/>
        <end position="786"/>
    </location>
</feature>
<name>A0AAR5Q4Y0_DENPD</name>
<evidence type="ECO:0000256" key="1">
    <source>
        <dbReference type="SAM" id="Phobius"/>
    </source>
</evidence>
<dbReference type="Gene3D" id="3.40.30.10">
    <property type="entry name" value="Glutaredoxin"/>
    <property type="match status" value="15"/>
</dbReference>
<protein>
    <recommendedName>
        <fullName evidence="2">Thioredoxin domain-containing protein</fullName>
    </recommendedName>
</protein>
<keyword evidence="1" id="KW-0472">Membrane</keyword>
<dbReference type="InterPro" id="IPR013766">
    <property type="entry name" value="Thioredoxin_domain"/>
</dbReference>
<dbReference type="GeneID" id="109543133"/>
<evidence type="ECO:0000259" key="2">
    <source>
        <dbReference type="PROSITE" id="PS51352"/>
    </source>
</evidence>
<reference evidence="3" key="2">
    <citation type="submission" date="2024-08" db="UniProtKB">
        <authorList>
            <consortium name="EnsemblMetazoa"/>
        </authorList>
    </citation>
    <scope>IDENTIFICATION</scope>
</reference>
<feature type="domain" description="Thioredoxin" evidence="2">
    <location>
        <begin position="308"/>
        <end position="466"/>
    </location>
</feature>
<dbReference type="CDD" id="cd02947">
    <property type="entry name" value="TRX_family"/>
    <property type="match status" value="1"/>
</dbReference>
<dbReference type="InterPro" id="IPR036249">
    <property type="entry name" value="Thioredoxin-like_sf"/>
</dbReference>
<keyword evidence="1" id="KW-0812">Transmembrane</keyword>
<sequence length="1709" mass="198680">MLRWLLLVALVAAKRSPPQHQDSAVIEEVTAKQLDRVLQEKGYVAVFWYTRSCTTCDKVLEELEQIDDDTDSFGVDFVKINDKRLAKQYGINKFPALTYFRDKQPIIYDGDLMDEENVLDFLTSLEAMDLPDRIEEVNAKILEKIVQETDFVAVLFYKPECKKCSKVLLELENIDDEADQLGIGFVKINDQNLADEYNLGPLPALVYYRHQIPIIYSGDLTKEEDVLEWLVQNKSTGDEDDVIEDVTLKTLGTLINSVDHLAVLFYDNGDEDSMQALEELEHIDDDCDKYGIQFVKIDDPAAADEYGLDTLPSVVYFEKGIPNVYDGDLEEEEEFLQWLVDQLEKDEIEDVTDEMLDKLIAEGKTLAVLFYDDDDRKSQKVLNELENIDDECDKLGIVFVKIDNEDEAKEYGIDKIPSLVYFEGGIPTLYDGNLEDEDKVLKWFEYQVKNDEIEDVTDEMLDMLLAKKQYVAVLFYDKDQKKSQKVLAELENIDDECDQNNIVFVKIDNDDEAKEYGIDVVPTLVFFEKKIPHLYEGDLMKEDELLGWLIHQKKHSEIPDITDEMMDLLIESQKYLAVLFYDKDDKQDIRVLNELENIDDDLEKEGIVIVRIDNDAEAKEFGIDHLPTLIYFEEKIPSIYEGDLMNEDEVLQWLIEQKNTATIEEVTDEILEDLINEHEYVVVYFSGKCDEGEKCDAILDELENIDDELDENGIIFVTTEDLVLAKKYNIKTFPKLVFFRNKEPLVYQGDIEDEDEVLAWLTDENTLEIPDRIEEVNIKMLDKILAENEYVVVYFYKEGDKRSQKILQELENIDDDCEDKDIDFVKISDDGIQKEYDLPALPSVVFYRNRFREIYTGDLMHEEALLEWVLNLKDAAPDVIENVDRKTLQVLINDVEHLAVLFYSDKCDECDEILEELETIDDDTDRHGIQFVKSKDAKLASEIGIFSFPALVYYETGVPIMYDGNLLDVNEVLDWMMDQKNDQSIEEIDRQTLFKYIDTKEFLAVVFYKENDPDSPRILRHIELIDDEASEYGIKIVKMKDKLMAKKYGYRNPPGVTYFRKGKDINYDGDIDDEEELLDWLTDPENMELTDHIERVNKKMFEKIRQRSDYVAVFLYSADCKQCPKVLSEVEHIDDEADAAGINFVKIDDKSLSKEYGVFALPAILFFKMGSKDPVIYAGDLYDEQQILQWLLTQKDPSGEIIEASEGSELIRLIDTEDALAVYFWNKTLCGLCDAEAELHKSKKTTKKQEKADGLEEESSELYDSDECEQCSKILEELENIDDDCERHGIKFVKTNDLRIAEQYGATDFPVLMYFEQSIGGVFEGDLEEEEEVLQWLIQQRTEDRIELITRVMLERMVEDTQYLAVYFYKTNCHICEQILEELEQIDDECDVYGIHLVRIQDPQLAKRYSIKTFPALVYFRNGNPLLFEGDLQNEQSVLEWLVDDDNRELADEIESVNERMLIRLLSESPFLAVFFYDEDCPECEEILENLEQIDGEADLFGIDFVKICSAQAAADQGLHTLPALMYFRKKKPMVYEGDLTQADMVLDWLTSQDVFEIKNEIEEVNKKMLEKLLEENEFVTVFFYEINSEESRVIMDKLENIDSETDNFDITFVKMADARYARKWGVTNLPAIVYFRRRFPSIYRGDLHSEKDVLEWLRKNRYRQPELNIFMYALLAIGVAFVIYTAFLLQCFKTPTANALVPHHPKQS</sequence>
<dbReference type="PROSITE" id="PS51352">
    <property type="entry name" value="THIOREDOXIN_2"/>
    <property type="match status" value="4"/>
</dbReference>